<dbReference type="Proteomes" id="UP001582793">
    <property type="component" value="Unassembled WGS sequence"/>
</dbReference>
<feature type="transmembrane region" description="Helical" evidence="2">
    <location>
        <begin position="15"/>
        <end position="36"/>
    </location>
</feature>
<keyword evidence="2" id="KW-1133">Transmembrane helix</keyword>
<evidence type="ECO:0000313" key="4">
    <source>
        <dbReference type="Proteomes" id="UP001582793"/>
    </source>
</evidence>
<keyword evidence="2" id="KW-0812">Transmembrane</keyword>
<keyword evidence="4" id="KW-1185">Reference proteome</keyword>
<dbReference type="RefSeq" id="WP_375733278.1">
    <property type="nucleotide sequence ID" value="NZ_JBCGDC010000011.1"/>
</dbReference>
<proteinExistence type="predicted"/>
<protein>
    <submittedName>
        <fullName evidence="3">Uncharacterized protein</fullName>
    </submittedName>
</protein>
<accession>A0ABV5CKN5</accession>
<comment type="caution">
    <text evidence="3">The sequence shown here is derived from an EMBL/GenBank/DDBJ whole genome shotgun (WGS) entry which is preliminary data.</text>
</comment>
<name>A0ABV5CKN5_9ACTN</name>
<evidence type="ECO:0000256" key="1">
    <source>
        <dbReference type="SAM" id="MobiDB-lite"/>
    </source>
</evidence>
<keyword evidence="2" id="KW-0472">Membrane</keyword>
<dbReference type="EMBL" id="JBCGDC010000011">
    <property type="protein sequence ID" value="MFB6392562.1"/>
    <property type="molecule type" value="Genomic_DNA"/>
</dbReference>
<evidence type="ECO:0000313" key="3">
    <source>
        <dbReference type="EMBL" id="MFB6392562.1"/>
    </source>
</evidence>
<reference evidence="3 4" key="1">
    <citation type="submission" date="2024-04" db="EMBL/GenBank/DDBJ databases">
        <title>Polymorphospora sp. isolated from Baiyangdian Lake in Xiong'an New Area.</title>
        <authorList>
            <person name="Zhang X."/>
            <person name="Liu J."/>
        </authorList>
    </citation>
    <scope>NUCLEOTIDE SEQUENCE [LARGE SCALE GENOMIC DNA]</scope>
    <source>
        <strain evidence="3 4">2-325</strain>
    </source>
</reference>
<organism evidence="3 4">
    <name type="scientific">Polymorphospora lycopeni</name>
    <dbReference type="NCBI Taxonomy" id="3140240"/>
    <lineage>
        <taxon>Bacteria</taxon>
        <taxon>Bacillati</taxon>
        <taxon>Actinomycetota</taxon>
        <taxon>Actinomycetes</taxon>
        <taxon>Micromonosporales</taxon>
        <taxon>Micromonosporaceae</taxon>
        <taxon>Polymorphospora</taxon>
    </lineage>
</organism>
<gene>
    <name evidence="3" type="ORF">AAFH96_05520</name>
</gene>
<feature type="region of interest" description="Disordered" evidence="1">
    <location>
        <begin position="42"/>
        <end position="71"/>
    </location>
</feature>
<sequence>MQPIELVWITPADLLVAFAFQVTLMLLVAAGVVWAVRSDGSEPVDVPGDLADEPEPAPVRPRSRRHVSPALCPRCSDDTTVDLTSAREAVHGG</sequence>
<evidence type="ECO:0000256" key="2">
    <source>
        <dbReference type="SAM" id="Phobius"/>
    </source>
</evidence>